<comment type="similarity">
    <text evidence="2 11 12">Belongs to the TonB-dependent receptor family.</text>
</comment>
<evidence type="ECO:0008006" key="18">
    <source>
        <dbReference type="Google" id="ProtNLM"/>
    </source>
</evidence>
<evidence type="ECO:0000259" key="15">
    <source>
        <dbReference type="Pfam" id="PF07715"/>
    </source>
</evidence>
<comment type="caution">
    <text evidence="16">The sequence shown here is derived from an EMBL/GenBank/DDBJ whole genome shotgun (WGS) entry which is preliminary data.</text>
</comment>
<dbReference type="Gene3D" id="2.40.170.20">
    <property type="entry name" value="TonB-dependent receptor, beta-barrel domain"/>
    <property type="match status" value="1"/>
</dbReference>
<keyword evidence="10 11" id="KW-0998">Cell outer membrane</keyword>
<proteinExistence type="inferred from homology"/>
<evidence type="ECO:0000256" key="1">
    <source>
        <dbReference type="ARBA" id="ARBA00004571"/>
    </source>
</evidence>
<organism evidence="16 17">
    <name type="scientific">Sutterella wadsworthensis HGA0223</name>
    <dbReference type="NCBI Taxonomy" id="1203554"/>
    <lineage>
        <taxon>Bacteria</taxon>
        <taxon>Pseudomonadati</taxon>
        <taxon>Pseudomonadota</taxon>
        <taxon>Betaproteobacteria</taxon>
        <taxon>Burkholderiales</taxon>
        <taxon>Sutterellaceae</taxon>
        <taxon>Sutterella</taxon>
    </lineage>
</organism>
<dbReference type="GO" id="GO:0009279">
    <property type="term" value="C:cell outer membrane"/>
    <property type="evidence" value="ECO:0007669"/>
    <property type="project" value="UniProtKB-SubCell"/>
</dbReference>
<keyword evidence="6 13" id="KW-0732">Signal</keyword>
<dbReference type="Pfam" id="PF07715">
    <property type="entry name" value="Plug"/>
    <property type="match status" value="1"/>
</dbReference>
<evidence type="ECO:0000256" key="11">
    <source>
        <dbReference type="PROSITE-ProRule" id="PRU01360"/>
    </source>
</evidence>
<dbReference type="Gene3D" id="2.170.130.10">
    <property type="entry name" value="TonB-dependent receptor, plug domain"/>
    <property type="match status" value="1"/>
</dbReference>
<keyword evidence="4 11" id="KW-1134">Transmembrane beta strand</keyword>
<keyword evidence="17" id="KW-1185">Reference proteome</keyword>
<dbReference type="PANTHER" id="PTHR30069:SF29">
    <property type="entry name" value="HEMOGLOBIN AND HEMOGLOBIN-HAPTOGLOBIN-BINDING PROTEIN 1-RELATED"/>
    <property type="match status" value="1"/>
</dbReference>
<evidence type="ECO:0000256" key="13">
    <source>
        <dbReference type="SAM" id="SignalP"/>
    </source>
</evidence>
<dbReference type="Pfam" id="PF00593">
    <property type="entry name" value="TonB_dep_Rec_b-barrel"/>
    <property type="match status" value="1"/>
</dbReference>
<dbReference type="eggNOG" id="COG4771">
    <property type="taxonomic scope" value="Bacteria"/>
</dbReference>
<evidence type="ECO:0000256" key="12">
    <source>
        <dbReference type="RuleBase" id="RU003357"/>
    </source>
</evidence>
<feature type="domain" description="TonB-dependent receptor plug" evidence="15">
    <location>
        <begin position="45"/>
        <end position="150"/>
    </location>
</feature>
<dbReference type="PROSITE" id="PS52016">
    <property type="entry name" value="TONB_DEPENDENT_REC_3"/>
    <property type="match status" value="1"/>
</dbReference>
<dbReference type="SUPFAM" id="SSF56935">
    <property type="entry name" value="Porins"/>
    <property type="match status" value="1"/>
</dbReference>
<dbReference type="PANTHER" id="PTHR30069">
    <property type="entry name" value="TONB-DEPENDENT OUTER MEMBRANE RECEPTOR"/>
    <property type="match status" value="1"/>
</dbReference>
<feature type="signal peptide" evidence="13">
    <location>
        <begin position="1"/>
        <end position="25"/>
    </location>
</feature>
<sequence length="700" mass="77563">MKTYTHNLLSAAVVAALTFSGAAIADEYQTLETTTVTAGRFEQDLMETPMSVSVVTREQIEQSNARNVGELLELLPGIQINNDGGQGMKRIKIRGENAFRTLVMIDGQKVSEQKSMSGAPMLIDPAMIERIEVIKGPASVLYGSDAIGGAINIITKKGGTKPLQGEVSGGMNTSASGTNAAAAVYGSVNGWKYRLSAAVEDNDNLETPMGEMPNTYFTARSASGFLSYDITPDATVGLNLDYYDLEFGSGNYGDEYFAVDVPEWKRTKAAIFGEVKNISDVLVRVRTDAFYQKSKKQMINTVGGVWTQQEVDAFTQMGFDPRALQQMGVFAGNRFTLKPNADNDIDQYGFSVQSDWQLGESNFLIAGYEFNYDKLDARSWNEGTNVMPMMKTNRSYDGYQMLNALFMSMETYLPHDISLNYGVRYTWVKTDMDIVNNNTHTKTSNDSSDGKAVFNAGILWRTTDNLSVRATYAQGFRSPILQELYIDTSMGQAMSTTKANPDLKPETSDNFEIGARWLSKALTADAAIFYSDTDDYIATVFKASSRSYQYDNVAKAKTFGAELSLAYRIAETGFEPYTVLTWMRRQYDNGTGFKTYDTATPELMARYGMRWTGEHDGLGLRADVYARSLTKTKYASADSSNNYSLAGYTTLNLTGGVSFGEQKQYSLDAGFYNIFDKAYREQTAIYEPGRYLAIKLNAKF</sequence>
<protein>
    <recommendedName>
        <fullName evidence="18">TonB-dependent receptor</fullName>
    </recommendedName>
</protein>
<keyword evidence="9" id="KW-0675">Receptor</keyword>
<dbReference type="InterPro" id="IPR012910">
    <property type="entry name" value="Plug_dom"/>
</dbReference>
<dbReference type="InterPro" id="IPR037066">
    <property type="entry name" value="Plug_dom_sf"/>
</dbReference>
<dbReference type="STRING" id="1203554.HMPREF1476_01592"/>
<reference evidence="16 17" key="1">
    <citation type="submission" date="2013-04" db="EMBL/GenBank/DDBJ databases">
        <title>The Genome Sequence of Sutterella wadsworthensis HGA0223.</title>
        <authorList>
            <consortium name="The Broad Institute Genomics Platform"/>
            <person name="Earl A."/>
            <person name="Ward D."/>
            <person name="Feldgarden M."/>
            <person name="Gevers D."/>
            <person name="Schmidt T.M."/>
            <person name="Dover J."/>
            <person name="Dai D."/>
            <person name="Walker B."/>
            <person name="Young S."/>
            <person name="Zeng Q."/>
            <person name="Gargeya S."/>
            <person name="Fitzgerald M."/>
            <person name="Haas B."/>
            <person name="Abouelleil A."/>
            <person name="Allen A.W."/>
            <person name="Alvarado L."/>
            <person name="Arachchi H.M."/>
            <person name="Berlin A.M."/>
            <person name="Chapman S.B."/>
            <person name="Gainer-Dewar J."/>
            <person name="Goldberg J."/>
            <person name="Griggs A."/>
            <person name="Gujja S."/>
            <person name="Hansen M."/>
            <person name="Howarth C."/>
            <person name="Imamovic A."/>
            <person name="Ireland A."/>
            <person name="Larimer J."/>
            <person name="McCowan C."/>
            <person name="Murphy C."/>
            <person name="Pearson M."/>
            <person name="Poon T.W."/>
            <person name="Priest M."/>
            <person name="Roberts A."/>
            <person name="Saif S."/>
            <person name="Shea T."/>
            <person name="Sisk P."/>
            <person name="Sykes S."/>
            <person name="Wortman J."/>
            <person name="Nusbaum C."/>
            <person name="Birren B."/>
        </authorList>
    </citation>
    <scope>NUCLEOTIDE SEQUENCE [LARGE SCALE GENOMIC DNA]</scope>
    <source>
        <strain evidence="16 17">HGA0223</strain>
    </source>
</reference>
<dbReference type="HOGENOM" id="CLU_008287_18_5_4"/>
<evidence type="ECO:0000256" key="6">
    <source>
        <dbReference type="ARBA" id="ARBA00022729"/>
    </source>
</evidence>
<evidence type="ECO:0000256" key="7">
    <source>
        <dbReference type="ARBA" id="ARBA00023077"/>
    </source>
</evidence>
<dbReference type="PATRIC" id="fig|1203554.3.peg.1671"/>
<evidence type="ECO:0000256" key="4">
    <source>
        <dbReference type="ARBA" id="ARBA00022452"/>
    </source>
</evidence>
<evidence type="ECO:0000256" key="9">
    <source>
        <dbReference type="ARBA" id="ARBA00023170"/>
    </source>
</evidence>
<feature type="chain" id="PRO_5004506101" description="TonB-dependent receptor" evidence="13">
    <location>
        <begin position="26"/>
        <end position="700"/>
    </location>
</feature>
<evidence type="ECO:0000256" key="3">
    <source>
        <dbReference type="ARBA" id="ARBA00022448"/>
    </source>
</evidence>
<evidence type="ECO:0000256" key="10">
    <source>
        <dbReference type="ARBA" id="ARBA00023237"/>
    </source>
</evidence>
<dbReference type="GO" id="GO:0044718">
    <property type="term" value="P:siderophore transmembrane transport"/>
    <property type="evidence" value="ECO:0007669"/>
    <property type="project" value="TreeGrafter"/>
</dbReference>
<gene>
    <name evidence="16" type="ORF">HMPREF1476_01592</name>
</gene>
<dbReference type="InterPro" id="IPR039426">
    <property type="entry name" value="TonB-dep_rcpt-like"/>
</dbReference>
<evidence type="ECO:0000256" key="5">
    <source>
        <dbReference type="ARBA" id="ARBA00022692"/>
    </source>
</evidence>
<dbReference type="InterPro" id="IPR000531">
    <property type="entry name" value="Beta-barrel_TonB"/>
</dbReference>
<keyword evidence="8 11" id="KW-0472">Membrane</keyword>
<dbReference type="GO" id="GO:0015344">
    <property type="term" value="F:siderophore uptake transmembrane transporter activity"/>
    <property type="evidence" value="ECO:0007669"/>
    <property type="project" value="TreeGrafter"/>
</dbReference>
<dbReference type="Proteomes" id="UP000014400">
    <property type="component" value="Unassembled WGS sequence"/>
</dbReference>
<dbReference type="InterPro" id="IPR036942">
    <property type="entry name" value="Beta-barrel_TonB_sf"/>
</dbReference>
<evidence type="ECO:0000259" key="14">
    <source>
        <dbReference type="Pfam" id="PF00593"/>
    </source>
</evidence>
<evidence type="ECO:0000256" key="2">
    <source>
        <dbReference type="ARBA" id="ARBA00009810"/>
    </source>
</evidence>
<feature type="domain" description="TonB-dependent receptor-like beta-barrel" evidence="14">
    <location>
        <begin position="339"/>
        <end position="674"/>
    </location>
</feature>
<keyword evidence="5 11" id="KW-0812">Transmembrane</keyword>
<keyword evidence="3 11" id="KW-0813">Transport</keyword>
<dbReference type="EMBL" id="ATCF01000022">
    <property type="protein sequence ID" value="EPD98553.1"/>
    <property type="molecule type" value="Genomic_DNA"/>
</dbReference>
<evidence type="ECO:0000313" key="16">
    <source>
        <dbReference type="EMBL" id="EPD98553.1"/>
    </source>
</evidence>
<dbReference type="CDD" id="cd01347">
    <property type="entry name" value="ligand_gated_channel"/>
    <property type="match status" value="1"/>
</dbReference>
<comment type="subcellular location">
    <subcellularLocation>
        <location evidence="1 11">Cell outer membrane</location>
        <topology evidence="1 11">Multi-pass membrane protein</topology>
    </subcellularLocation>
</comment>
<keyword evidence="7 12" id="KW-0798">TonB box</keyword>
<name>S3BB63_9BURK</name>
<evidence type="ECO:0000256" key="8">
    <source>
        <dbReference type="ARBA" id="ARBA00023136"/>
    </source>
</evidence>
<dbReference type="AlphaFoldDB" id="S3BB63"/>
<accession>S3BB63</accession>
<evidence type="ECO:0000313" key="17">
    <source>
        <dbReference type="Proteomes" id="UP000014400"/>
    </source>
</evidence>